<dbReference type="InterPro" id="IPR016047">
    <property type="entry name" value="M23ase_b-sheet_dom"/>
</dbReference>
<protein>
    <recommendedName>
        <fullName evidence="1">M23ase beta-sheet core domain-containing protein</fullName>
    </recommendedName>
</protein>
<dbReference type="EMBL" id="UINC01068634">
    <property type="protein sequence ID" value="SVC01406.1"/>
    <property type="molecule type" value="Genomic_DNA"/>
</dbReference>
<dbReference type="Pfam" id="PF01551">
    <property type="entry name" value="Peptidase_M23"/>
    <property type="match status" value="1"/>
</dbReference>
<organism evidence="2">
    <name type="scientific">marine metagenome</name>
    <dbReference type="NCBI Taxonomy" id="408172"/>
    <lineage>
        <taxon>unclassified sequences</taxon>
        <taxon>metagenomes</taxon>
        <taxon>ecological metagenomes</taxon>
    </lineage>
</organism>
<dbReference type="PANTHER" id="PTHR21666:SF270">
    <property type="entry name" value="MUREIN HYDROLASE ACTIVATOR ENVC"/>
    <property type="match status" value="1"/>
</dbReference>
<dbReference type="AlphaFoldDB" id="A0A382IP83"/>
<dbReference type="InterPro" id="IPR050570">
    <property type="entry name" value="Cell_wall_metabolism_enzyme"/>
</dbReference>
<dbReference type="CDD" id="cd12797">
    <property type="entry name" value="M23_peptidase"/>
    <property type="match status" value="1"/>
</dbReference>
<dbReference type="SUPFAM" id="SSF51261">
    <property type="entry name" value="Duplicated hybrid motif"/>
    <property type="match status" value="1"/>
</dbReference>
<accession>A0A382IP83</accession>
<feature type="non-terminal residue" evidence="2">
    <location>
        <position position="304"/>
    </location>
</feature>
<sequence>MNKLLLILLLFPFINIAQDIDAGGGEYNLYNHHSCLSKQDRIVIWDEIKENLKLLKNQNIITKKNKSVSFIWPLRKDTSLVFNNYFGISNFVDQDTTTGTILDYNCLNRSYDGHGGTDIFTWPFPWYLYNNDYVDVIAAEDGIIINKHDGYDDDHCPNTMGGSWNAVYIQHNDGSIVWYGHLKKNSLTSKTIGQSVIKGEYLGKVASSGNSTGPHLHLEIHDSSWNLIDPFQGSCNSLNSNTWWSNQRNYREPILNALLTHNAKPIHGCPGINEDPNISNHFIIGDTVFLAAYYTDREVGDSAK</sequence>
<dbReference type="PANTHER" id="PTHR21666">
    <property type="entry name" value="PEPTIDASE-RELATED"/>
    <property type="match status" value="1"/>
</dbReference>
<evidence type="ECO:0000259" key="1">
    <source>
        <dbReference type="Pfam" id="PF01551"/>
    </source>
</evidence>
<proteinExistence type="predicted"/>
<dbReference type="Gene3D" id="2.70.70.10">
    <property type="entry name" value="Glucose Permease (Domain IIA)"/>
    <property type="match status" value="1"/>
</dbReference>
<name>A0A382IP83_9ZZZZ</name>
<reference evidence="2" key="1">
    <citation type="submission" date="2018-05" db="EMBL/GenBank/DDBJ databases">
        <authorList>
            <person name="Lanie J.A."/>
            <person name="Ng W.-L."/>
            <person name="Kazmierczak K.M."/>
            <person name="Andrzejewski T.M."/>
            <person name="Davidsen T.M."/>
            <person name="Wayne K.J."/>
            <person name="Tettelin H."/>
            <person name="Glass J.I."/>
            <person name="Rusch D."/>
            <person name="Podicherti R."/>
            <person name="Tsui H.-C.T."/>
            <person name="Winkler M.E."/>
        </authorList>
    </citation>
    <scope>NUCLEOTIDE SEQUENCE</scope>
</reference>
<feature type="domain" description="M23ase beta-sheet core" evidence="1">
    <location>
        <begin position="135"/>
        <end position="224"/>
    </location>
</feature>
<dbReference type="InterPro" id="IPR011055">
    <property type="entry name" value="Dup_hybrid_motif"/>
</dbReference>
<gene>
    <name evidence="2" type="ORF">METZ01_LOCUS254260</name>
</gene>
<dbReference type="GO" id="GO:0004222">
    <property type="term" value="F:metalloendopeptidase activity"/>
    <property type="evidence" value="ECO:0007669"/>
    <property type="project" value="TreeGrafter"/>
</dbReference>
<evidence type="ECO:0000313" key="2">
    <source>
        <dbReference type="EMBL" id="SVC01406.1"/>
    </source>
</evidence>